<feature type="domain" description="SnoaL-like" evidence="1">
    <location>
        <begin position="11"/>
        <end position="128"/>
    </location>
</feature>
<accession>A0A9X2KNU4</accession>
<dbReference type="Pfam" id="PF13577">
    <property type="entry name" value="SnoaL_4"/>
    <property type="match status" value="1"/>
</dbReference>
<comment type="caution">
    <text evidence="2">The sequence shown here is derived from an EMBL/GenBank/DDBJ whole genome shotgun (WGS) entry which is preliminary data.</text>
</comment>
<evidence type="ECO:0000313" key="2">
    <source>
        <dbReference type="EMBL" id="MCP3729988.1"/>
    </source>
</evidence>
<name>A0A9X2KNU4_9SPHN</name>
<dbReference type="EMBL" id="JAMLDX010000003">
    <property type="protein sequence ID" value="MCP3729988.1"/>
    <property type="molecule type" value="Genomic_DNA"/>
</dbReference>
<sequence length="153" mass="17344">MAETLEARIAHIEDRIAISELRARYSFLVDQSMAEEAADLFTGDGEFHGPVKSYVGRAEHVEHYSRQALSGMWHFGANEIIEIDGDRATGQAYCHMPCVFEGESYVCACRYDDVFAREQGVWKFAKRTVSFFYFVPLKDGWGGERMRFPGVAA</sequence>
<reference evidence="2" key="1">
    <citation type="submission" date="2022-05" db="EMBL/GenBank/DDBJ databases">
        <title>Sphingomonas sp. strain MG17 Genome sequencing and assembly.</title>
        <authorList>
            <person name="Kim I."/>
        </authorList>
    </citation>
    <scope>NUCLEOTIDE SEQUENCE</scope>
    <source>
        <strain evidence="2">MG17</strain>
    </source>
</reference>
<dbReference type="SUPFAM" id="SSF54427">
    <property type="entry name" value="NTF2-like"/>
    <property type="match status" value="1"/>
</dbReference>
<evidence type="ECO:0000259" key="1">
    <source>
        <dbReference type="Pfam" id="PF13577"/>
    </source>
</evidence>
<evidence type="ECO:0000313" key="3">
    <source>
        <dbReference type="Proteomes" id="UP001139451"/>
    </source>
</evidence>
<dbReference type="InterPro" id="IPR032710">
    <property type="entry name" value="NTF2-like_dom_sf"/>
</dbReference>
<dbReference type="RefSeq" id="WP_254292101.1">
    <property type="nucleotide sequence ID" value="NZ_JAMLDX010000003.1"/>
</dbReference>
<organism evidence="2 3">
    <name type="scientific">Sphingomonas tagetis</name>
    <dbReference type="NCBI Taxonomy" id="2949092"/>
    <lineage>
        <taxon>Bacteria</taxon>
        <taxon>Pseudomonadati</taxon>
        <taxon>Pseudomonadota</taxon>
        <taxon>Alphaproteobacteria</taxon>
        <taxon>Sphingomonadales</taxon>
        <taxon>Sphingomonadaceae</taxon>
        <taxon>Sphingomonas</taxon>
    </lineage>
</organism>
<dbReference type="Proteomes" id="UP001139451">
    <property type="component" value="Unassembled WGS sequence"/>
</dbReference>
<proteinExistence type="predicted"/>
<dbReference type="Gene3D" id="3.10.450.50">
    <property type="match status" value="1"/>
</dbReference>
<keyword evidence="3" id="KW-1185">Reference proteome</keyword>
<dbReference type="InterPro" id="IPR037401">
    <property type="entry name" value="SnoaL-like"/>
</dbReference>
<protein>
    <submittedName>
        <fullName evidence="2">Nuclear transport factor 2 family protein</fullName>
    </submittedName>
</protein>
<dbReference type="AlphaFoldDB" id="A0A9X2KNU4"/>
<gene>
    <name evidence="2" type="ORF">M9978_06055</name>
</gene>